<dbReference type="RefSeq" id="WP_149039714.1">
    <property type="nucleotide sequence ID" value="NZ_VTHT01000004.1"/>
</dbReference>
<name>A0A5Y9DJY4_LISMN</name>
<dbReference type="Gene3D" id="1.10.1220.10">
    <property type="entry name" value="Met repressor-like"/>
    <property type="match status" value="1"/>
</dbReference>
<protein>
    <submittedName>
        <fullName evidence="1">CopG family ribbon-helix-helix protein</fullName>
    </submittedName>
</protein>
<evidence type="ECO:0000313" key="1">
    <source>
        <dbReference type="EMBL" id="ECQ6722176.1"/>
    </source>
</evidence>
<proteinExistence type="predicted"/>
<dbReference type="AlphaFoldDB" id="A0A5Y9DJY4"/>
<dbReference type="GO" id="GO:0006355">
    <property type="term" value="P:regulation of DNA-templated transcription"/>
    <property type="evidence" value="ECO:0007669"/>
    <property type="project" value="InterPro"/>
</dbReference>
<gene>
    <name evidence="1" type="ORF">FZ622_04515</name>
</gene>
<comment type="caution">
    <text evidence="1">The sequence shown here is derived from an EMBL/GenBank/DDBJ whole genome shotgun (WGS) entry which is preliminary data.</text>
</comment>
<dbReference type="EMBL" id="AAKCDQ010000001">
    <property type="protein sequence ID" value="ECQ6722176.1"/>
    <property type="molecule type" value="Genomic_DNA"/>
</dbReference>
<reference evidence="1" key="1">
    <citation type="submission" date="2019-08" db="EMBL/GenBank/DDBJ databases">
        <authorList>
            <consortium name="GenomeTrakr network: Whole genome sequencing for foodborne pathogen traceback"/>
        </authorList>
    </citation>
    <scope>NUCLEOTIDE SEQUENCE</scope>
    <source>
        <strain evidence="1">AG19-0288</strain>
    </source>
</reference>
<accession>A0A5Y9DJY4</accession>
<dbReference type="InterPro" id="IPR013321">
    <property type="entry name" value="Arc_rbn_hlx_hlx"/>
</dbReference>
<organism evidence="1">
    <name type="scientific">Listeria monocytogenes</name>
    <dbReference type="NCBI Taxonomy" id="1639"/>
    <lineage>
        <taxon>Bacteria</taxon>
        <taxon>Bacillati</taxon>
        <taxon>Bacillota</taxon>
        <taxon>Bacilli</taxon>
        <taxon>Bacillales</taxon>
        <taxon>Listeriaceae</taxon>
        <taxon>Listeria</taxon>
    </lineage>
</organism>
<sequence>MLEKENRMIISVELTQEMIQELDVVVEKEKMGRSEVIMEATQQFLQEKRARELRDEMERGYAEMATINFAIACECTHVEAEAEDRNISTLGG</sequence>